<dbReference type="RefSeq" id="WP_066661549.1">
    <property type="nucleotide sequence ID" value="NZ_CP011402.1"/>
</dbReference>
<evidence type="ECO:0000313" key="8">
    <source>
        <dbReference type="Proteomes" id="UP000182975"/>
    </source>
</evidence>
<evidence type="ECO:0000313" key="7">
    <source>
        <dbReference type="EMBL" id="SEO93338.1"/>
    </source>
</evidence>
<protein>
    <submittedName>
        <fullName evidence="7">Putative membrane protein</fullName>
    </submittedName>
</protein>
<dbReference type="Proteomes" id="UP000182975">
    <property type="component" value="Unassembled WGS sequence"/>
</dbReference>
<evidence type="ECO:0000256" key="5">
    <source>
        <dbReference type="SAM" id="Phobius"/>
    </source>
</evidence>
<feature type="transmembrane region" description="Helical" evidence="5">
    <location>
        <begin position="685"/>
        <end position="706"/>
    </location>
</feature>
<dbReference type="Gene3D" id="1.20.58.60">
    <property type="match status" value="1"/>
</dbReference>
<feature type="transmembrane region" description="Helical" evidence="5">
    <location>
        <begin position="15"/>
        <end position="38"/>
    </location>
</feature>
<feature type="domain" description="ABC-2 type transporter transmembrane" evidence="6">
    <location>
        <begin position="28"/>
        <end position="168"/>
    </location>
</feature>
<dbReference type="InterPro" id="IPR051328">
    <property type="entry name" value="T7SS_ABC-Transporter"/>
</dbReference>
<dbReference type="GO" id="GO:0140359">
    <property type="term" value="F:ABC-type transporter activity"/>
    <property type="evidence" value="ECO:0007669"/>
    <property type="project" value="InterPro"/>
</dbReference>
<comment type="subcellular location">
    <subcellularLocation>
        <location evidence="1">Membrane</location>
        <topology evidence="1">Multi-pass membrane protein</topology>
    </subcellularLocation>
</comment>
<dbReference type="PANTHER" id="PTHR43077:SF10">
    <property type="entry name" value="TRANSPORT PERMEASE PROTEIN"/>
    <property type="match status" value="1"/>
</dbReference>
<dbReference type="STRING" id="79604.AAY81_03770"/>
<keyword evidence="8" id="KW-1185">Reference proteome</keyword>
<dbReference type="KEGG" id="ddt:AAY81_03770"/>
<feature type="transmembrane region" description="Helical" evidence="5">
    <location>
        <begin position="601"/>
        <end position="622"/>
    </location>
</feature>
<dbReference type="PATRIC" id="fig|79604.3.peg.766"/>
<dbReference type="InterPro" id="IPR017501">
    <property type="entry name" value="Phage_infect_YhgE_C"/>
</dbReference>
<dbReference type="Pfam" id="PF12698">
    <property type="entry name" value="ABC2_membrane_3"/>
    <property type="match status" value="2"/>
</dbReference>
<evidence type="ECO:0000256" key="1">
    <source>
        <dbReference type="ARBA" id="ARBA00004141"/>
    </source>
</evidence>
<dbReference type="Gene3D" id="3.40.1710.10">
    <property type="entry name" value="abc type-2 transporter like domain"/>
    <property type="match status" value="1"/>
</dbReference>
<gene>
    <name evidence="7" type="ORF">SAMN02910314_01660</name>
</gene>
<feature type="domain" description="ABC-2 type transporter transmembrane" evidence="6">
    <location>
        <begin position="347"/>
        <end position="703"/>
    </location>
</feature>
<dbReference type="InterPro" id="IPR017500">
    <property type="entry name" value="Phage_infect_YhgE_N"/>
</dbReference>
<keyword evidence="4 5" id="KW-0472">Membrane</keyword>
<keyword evidence="2 5" id="KW-0812">Transmembrane</keyword>
<dbReference type="GO" id="GO:0016020">
    <property type="term" value="C:membrane"/>
    <property type="evidence" value="ECO:0007669"/>
    <property type="project" value="UniProtKB-SubCell"/>
</dbReference>
<organism evidence="7 8">
    <name type="scientific">Denitrobacterium detoxificans</name>
    <dbReference type="NCBI Taxonomy" id="79604"/>
    <lineage>
        <taxon>Bacteria</taxon>
        <taxon>Bacillati</taxon>
        <taxon>Actinomycetota</taxon>
        <taxon>Coriobacteriia</taxon>
        <taxon>Eggerthellales</taxon>
        <taxon>Eggerthellaceae</taxon>
        <taxon>Denitrobacterium</taxon>
    </lineage>
</organism>
<dbReference type="NCBIfam" id="TIGR03061">
    <property type="entry name" value="pip_yhgE_Nterm"/>
    <property type="match status" value="1"/>
</dbReference>
<evidence type="ECO:0000259" key="6">
    <source>
        <dbReference type="Pfam" id="PF12698"/>
    </source>
</evidence>
<proteinExistence type="predicted"/>
<dbReference type="AlphaFoldDB" id="A0A172RXP7"/>
<keyword evidence="3 5" id="KW-1133">Transmembrane helix</keyword>
<name>A0A172RXP7_9ACTN</name>
<dbReference type="NCBIfam" id="TIGR03062">
    <property type="entry name" value="pip_yhgE_Cterm"/>
    <property type="match status" value="1"/>
</dbReference>
<evidence type="ECO:0000256" key="3">
    <source>
        <dbReference type="ARBA" id="ARBA00022989"/>
    </source>
</evidence>
<dbReference type="OrthoDB" id="9811483at2"/>
<accession>A0A172RXP7</accession>
<sequence>MKNVWRLFVGDLKRVFSNVVTVIIVLGLVFLPSIFSWYNILACWDVFGNTGNLKVAIANSDEGYESDLVPLEINIGDRVVSTLRANDQLEWQFVSEDEAIEGVESGEYYAAIVIPSSFSRDMMTFYSEDSSHAEIVYYTNEKKNAIAPKVTGQGADQVAYQVNEAFTQTLSDTALSIASALYEYAQDSDANGRIGELADHIQTMGDTMSRTSSLLSSYAGLVGSAESLVSSSSQLLDDAQNAVSDVESDAQGADAAFDSLSSALSTSTSALETALANTAQGYDELSASLDTVFSDANTLVSDRVSQLRSEASDERAHISSLENLKSSLETLEGQVDEQYKPYIQAAIASVDNTIAADTALADTLDAAADEIESGTGDAQDKYAQAKELVDQAKASISELQTNYSTEVKPVLDDLASNVSSLADSLAVNAATLSSAADDLQGDAGSISEKLSSVRDDLNSAAQDMTASADRLTQLSSELKEALASGDTGKLAALLSTDPSTLAEALSAPVQLDRHAIFPAENFGSQMAPLYTTLAVWIGSLLLTVAIRVLVSKDAQRELVDPKPRQLFLGRFGIFALASLAQTTVMALGNMFFLGVQVNEPLLYLLCFWFGGLVFTFLLYSFVVSFANLGKAMGVLLLIVQVTAGNGSYPLQVLPDAFQAVSPYLPATHMIAAMRAAMMGVYQNDFWVQLGQLALFLVPAALLGLVLRKPLARFLGWYVRKTEDSGLVQ</sequence>
<evidence type="ECO:0000256" key="2">
    <source>
        <dbReference type="ARBA" id="ARBA00022692"/>
    </source>
</evidence>
<reference evidence="8" key="1">
    <citation type="submission" date="2016-10" db="EMBL/GenBank/DDBJ databases">
        <authorList>
            <person name="Varghese N."/>
        </authorList>
    </citation>
    <scope>NUCLEOTIDE SEQUENCE [LARGE SCALE GENOMIC DNA]</scope>
    <source>
        <strain evidence="8">DSM 21843</strain>
    </source>
</reference>
<dbReference type="PANTHER" id="PTHR43077">
    <property type="entry name" value="TRANSPORT PERMEASE YVFS-RELATED"/>
    <property type="match status" value="1"/>
</dbReference>
<feature type="transmembrane region" description="Helical" evidence="5">
    <location>
        <begin position="634"/>
        <end position="653"/>
    </location>
</feature>
<feature type="transmembrane region" description="Helical" evidence="5">
    <location>
        <begin position="529"/>
        <end position="550"/>
    </location>
</feature>
<feature type="transmembrane region" description="Helical" evidence="5">
    <location>
        <begin position="571"/>
        <end position="595"/>
    </location>
</feature>
<evidence type="ECO:0000256" key="4">
    <source>
        <dbReference type="ARBA" id="ARBA00023136"/>
    </source>
</evidence>
<dbReference type="InterPro" id="IPR013525">
    <property type="entry name" value="ABC2_TM"/>
</dbReference>
<dbReference type="EMBL" id="FOEC01000012">
    <property type="protein sequence ID" value="SEO93338.1"/>
    <property type="molecule type" value="Genomic_DNA"/>
</dbReference>